<comment type="subcellular location">
    <subcellularLocation>
        <location evidence="1">Mitochondrion outer membrane</location>
        <topology evidence="1">Single-pass membrane protein</topology>
    </subcellularLocation>
</comment>
<dbReference type="GO" id="GO:0005742">
    <property type="term" value="C:mitochondrial outer membrane translocase complex"/>
    <property type="evidence" value="ECO:0007669"/>
    <property type="project" value="TreeGrafter"/>
</dbReference>
<reference evidence="11 12" key="1">
    <citation type="submission" date="2019-06" db="EMBL/GenBank/DDBJ databases">
        <title>Genome Sequence of the Brown Rot Fungal Pathogen Monilinia laxa.</title>
        <authorList>
            <person name="De Miccolis Angelini R.M."/>
            <person name="Landi L."/>
            <person name="Abate D."/>
            <person name="Pollastro S."/>
            <person name="Romanazzi G."/>
            <person name="Faretra F."/>
        </authorList>
    </citation>
    <scope>NUCLEOTIDE SEQUENCE [LARGE SCALE GENOMIC DNA]</scope>
    <source>
        <strain evidence="11 12">Mlax316</strain>
    </source>
</reference>
<keyword evidence="3" id="KW-0812">Transmembrane</keyword>
<dbReference type="EMBL" id="VIGI01000009">
    <property type="protein sequence ID" value="KAB8296340.1"/>
    <property type="molecule type" value="Genomic_DNA"/>
</dbReference>
<evidence type="ECO:0000256" key="4">
    <source>
        <dbReference type="ARBA" id="ARBA00022787"/>
    </source>
</evidence>
<keyword evidence="4" id="KW-1000">Mitochondrion outer membrane</keyword>
<evidence type="ECO:0000256" key="1">
    <source>
        <dbReference type="ARBA" id="ARBA00004572"/>
    </source>
</evidence>
<dbReference type="Pfam" id="PF10642">
    <property type="entry name" value="Tom5"/>
    <property type="match status" value="1"/>
</dbReference>
<comment type="similarity">
    <text evidence="9">Belongs to the Tom5 family.</text>
</comment>
<feature type="region of interest" description="Disordered" evidence="10">
    <location>
        <begin position="26"/>
        <end position="51"/>
    </location>
</feature>
<evidence type="ECO:0000256" key="10">
    <source>
        <dbReference type="SAM" id="MobiDB-lite"/>
    </source>
</evidence>
<dbReference type="PANTHER" id="PTHR28188:SF1">
    <property type="entry name" value="MITOCHONDRIAL IMPORT RECEPTOR SUBUNIT TOM5"/>
    <property type="match status" value="1"/>
</dbReference>
<organism evidence="11 12">
    <name type="scientific">Monilinia laxa</name>
    <name type="common">Brown rot fungus</name>
    <name type="synonym">Sclerotinia laxa</name>
    <dbReference type="NCBI Taxonomy" id="61186"/>
    <lineage>
        <taxon>Eukaryota</taxon>
        <taxon>Fungi</taxon>
        <taxon>Dikarya</taxon>
        <taxon>Ascomycota</taxon>
        <taxon>Pezizomycotina</taxon>
        <taxon>Leotiomycetes</taxon>
        <taxon>Helotiales</taxon>
        <taxon>Sclerotiniaceae</taxon>
        <taxon>Monilinia</taxon>
    </lineage>
</organism>
<keyword evidence="5" id="KW-0653">Protein transport</keyword>
<evidence type="ECO:0000313" key="12">
    <source>
        <dbReference type="Proteomes" id="UP000326757"/>
    </source>
</evidence>
<evidence type="ECO:0000256" key="8">
    <source>
        <dbReference type="ARBA" id="ARBA00023136"/>
    </source>
</evidence>
<protein>
    <submittedName>
        <fullName evidence="11">Uncharacterized protein</fullName>
    </submittedName>
</protein>
<evidence type="ECO:0000256" key="3">
    <source>
        <dbReference type="ARBA" id="ARBA00022692"/>
    </source>
</evidence>
<gene>
    <name evidence="11" type="ORF">EYC80_009105</name>
</gene>
<name>A0A5N6K2G3_MONLA</name>
<dbReference type="PANTHER" id="PTHR28188">
    <property type="entry name" value="MITOCHONDRIAL IMPORT RECEPTOR SUBUNIT TOM5"/>
    <property type="match status" value="1"/>
</dbReference>
<keyword evidence="2" id="KW-0813">Transport</keyword>
<accession>A0A5N6K2G3</accession>
<evidence type="ECO:0000256" key="6">
    <source>
        <dbReference type="ARBA" id="ARBA00022989"/>
    </source>
</evidence>
<sequence length="88" mass="10159">MRDQQDRDEWRIKIYYCVNINSKPSSNHTSTHLHFDTTKMFGGPPPQPSPAELKAQEEEATLTVQRVITWSILLYLSPFAVKSIQNLI</sequence>
<evidence type="ECO:0000256" key="5">
    <source>
        <dbReference type="ARBA" id="ARBA00022927"/>
    </source>
</evidence>
<dbReference type="GO" id="GO:0008320">
    <property type="term" value="F:protein transmembrane transporter activity"/>
    <property type="evidence" value="ECO:0007669"/>
    <property type="project" value="TreeGrafter"/>
</dbReference>
<keyword evidence="6" id="KW-1133">Transmembrane helix</keyword>
<comment type="caution">
    <text evidence="11">The sequence shown here is derived from an EMBL/GenBank/DDBJ whole genome shotgun (WGS) entry which is preliminary data.</text>
</comment>
<evidence type="ECO:0000256" key="2">
    <source>
        <dbReference type="ARBA" id="ARBA00022448"/>
    </source>
</evidence>
<dbReference type="Proteomes" id="UP000326757">
    <property type="component" value="Unassembled WGS sequence"/>
</dbReference>
<evidence type="ECO:0000256" key="7">
    <source>
        <dbReference type="ARBA" id="ARBA00023128"/>
    </source>
</evidence>
<dbReference type="InterPro" id="IPR019603">
    <property type="entry name" value="Tom5"/>
</dbReference>
<evidence type="ECO:0000313" key="11">
    <source>
        <dbReference type="EMBL" id="KAB8296340.1"/>
    </source>
</evidence>
<keyword evidence="7" id="KW-0496">Mitochondrion</keyword>
<evidence type="ECO:0000256" key="9">
    <source>
        <dbReference type="ARBA" id="ARBA00025716"/>
    </source>
</evidence>
<dbReference type="GO" id="GO:0006626">
    <property type="term" value="P:protein targeting to mitochondrion"/>
    <property type="evidence" value="ECO:0007669"/>
    <property type="project" value="TreeGrafter"/>
</dbReference>
<dbReference type="OrthoDB" id="4150500at2759"/>
<dbReference type="AlphaFoldDB" id="A0A5N6K2G3"/>
<proteinExistence type="inferred from homology"/>
<keyword evidence="12" id="KW-1185">Reference proteome</keyword>
<keyword evidence="8" id="KW-0472">Membrane</keyword>